<dbReference type="AlphaFoldDB" id="A0A329T3J3"/>
<dbReference type="VEuPathDB" id="FungiDB:PC110_g555"/>
<feature type="compositionally biased region" description="Basic residues" evidence="1">
    <location>
        <begin position="114"/>
        <end position="123"/>
    </location>
</feature>
<dbReference type="EMBL" id="RCMG01000651">
    <property type="protein sequence ID" value="KAG2850841.1"/>
    <property type="molecule type" value="Genomic_DNA"/>
</dbReference>
<reference evidence="2" key="2">
    <citation type="submission" date="2018-10" db="EMBL/GenBank/DDBJ databases">
        <title>Effector identification in a new, highly contiguous assembly of the strawberry crown rot pathogen Phytophthora cactorum.</title>
        <authorList>
            <person name="Armitage A.D."/>
            <person name="Nellist C.F."/>
            <person name="Bates H."/>
            <person name="Vickerstaff R.J."/>
            <person name="Harrison R.J."/>
        </authorList>
    </citation>
    <scope>NUCLEOTIDE SEQUENCE</scope>
    <source>
        <strain evidence="2">15-7</strain>
        <strain evidence="3">4032</strain>
        <strain evidence="4">4040</strain>
        <strain evidence="5">P415</strain>
        <strain evidence="6">P421</strain>
    </source>
</reference>
<comment type="caution">
    <text evidence="7">The sequence shown here is derived from an EMBL/GenBank/DDBJ whole genome shotgun (WGS) entry which is preliminary data.</text>
</comment>
<evidence type="ECO:0000313" key="7">
    <source>
        <dbReference type="EMBL" id="RAW43229.1"/>
    </source>
</evidence>
<gene>
    <name evidence="7" type="ORF">PC110_g555</name>
    <name evidence="2" type="ORF">PC113_g16425</name>
    <name evidence="3" type="ORF">PC115_g11742</name>
    <name evidence="4" type="ORF">PC117_g5430</name>
    <name evidence="5" type="ORF">PC118_g2575</name>
    <name evidence="6" type="ORF">PC129_g11370</name>
</gene>
<dbReference type="EMBL" id="RCML01000039">
    <property type="protein sequence ID" value="KAG2996237.1"/>
    <property type="molecule type" value="Genomic_DNA"/>
</dbReference>
<dbReference type="OrthoDB" id="109185at2759"/>
<dbReference type="EMBL" id="RCMI01000376">
    <property type="protein sequence ID" value="KAG2914162.1"/>
    <property type="molecule type" value="Genomic_DNA"/>
</dbReference>
<dbReference type="Proteomes" id="UP000774804">
    <property type="component" value="Unassembled WGS sequence"/>
</dbReference>
<reference evidence="7 8" key="1">
    <citation type="submission" date="2018-01" db="EMBL/GenBank/DDBJ databases">
        <title>Draft genome of the strawberry crown rot pathogen Phytophthora cactorum.</title>
        <authorList>
            <person name="Armitage A.D."/>
            <person name="Lysoe E."/>
            <person name="Nellist C.F."/>
            <person name="Harrison R.J."/>
            <person name="Brurberg M.B."/>
        </authorList>
    </citation>
    <scope>NUCLEOTIDE SEQUENCE [LARGE SCALE GENOMIC DNA]</scope>
    <source>
        <strain evidence="7 8">10300</strain>
    </source>
</reference>
<dbReference type="Proteomes" id="UP000697107">
    <property type="component" value="Unassembled WGS sequence"/>
</dbReference>
<keyword evidence="8" id="KW-1185">Reference proteome</keyword>
<evidence type="ECO:0000313" key="8">
    <source>
        <dbReference type="Proteomes" id="UP000251314"/>
    </source>
</evidence>
<evidence type="ECO:0000256" key="1">
    <source>
        <dbReference type="SAM" id="MobiDB-lite"/>
    </source>
</evidence>
<feature type="region of interest" description="Disordered" evidence="1">
    <location>
        <begin position="75"/>
        <end position="127"/>
    </location>
</feature>
<dbReference type="EMBL" id="RCMV01000398">
    <property type="protein sequence ID" value="KAG3217808.1"/>
    <property type="molecule type" value="Genomic_DNA"/>
</dbReference>
<evidence type="ECO:0000313" key="4">
    <source>
        <dbReference type="EMBL" id="KAG2949193.1"/>
    </source>
</evidence>
<dbReference type="Proteomes" id="UP000760860">
    <property type="component" value="Unassembled WGS sequence"/>
</dbReference>
<protein>
    <submittedName>
        <fullName evidence="7">Uncharacterized protein</fullName>
    </submittedName>
</protein>
<dbReference type="Proteomes" id="UP000735874">
    <property type="component" value="Unassembled WGS sequence"/>
</dbReference>
<dbReference type="Proteomes" id="UP000251314">
    <property type="component" value="Unassembled WGS sequence"/>
</dbReference>
<evidence type="ECO:0000313" key="2">
    <source>
        <dbReference type="EMBL" id="KAG2850841.1"/>
    </source>
</evidence>
<name>A0A329T3J3_9STRA</name>
<dbReference type="Proteomes" id="UP000736787">
    <property type="component" value="Unassembled WGS sequence"/>
</dbReference>
<evidence type="ECO:0000313" key="3">
    <source>
        <dbReference type="EMBL" id="KAG2914162.1"/>
    </source>
</evidence>
<organism evidence="7 8">
    <name type="scientific">Phytophthora cactorum</name>
    <dbReference type="NCBI Taxonomy" id="29920"/>
    <lineage>
        <taxon>Eukaryota</taxon>
        <taxon>Sar</taxon>
        <taxon>Stramenopiles</taxon>
        <taxon>Oomycota</taxon>
        <taxon>Peronosporomycetes</taxon>
        <taxon>Peronosporales</taxon>
        <taxon>Peronosporaceae</taxon>
        <taxon>Phytophthora</taxon>
    </lineage>
</organism>
<evidence type="ECO:0000313" key="6">
    <source>
        <dbReference type="EMBL" id="KAG3217808.1"/>
    </source>
</evidence>
<evidence type="ECO:0000313" key="5">
    <source>
        <dbReference type="EMBL" id="KAG2996237.1"/>
    </source>
</evidence>
<accession>A0A329T3J3</accession>
<dbReference type="EMBL" id="MJFZ01000006">
    <property type="protein sequence ID" value="RAW43229.1"/>
    <property type="molecule type" value="Genomic_DNA"/>
</dbReference>
<proteinExistence type="predicted"/>
<dbReference type="EMBL" id="RCMK01000095">
    <property type="protein sequence ID" value="KAG2949193.1"/>
    <property type="molecule type" value="Genomic_DNA"/>
</dbReference>
<sequence length="202" mass="23935">MYHFISDVNANRIAGSTGKPEWFDLSKKEKRELRQRHRIKSPNLSQDVYEEMDLFLSKKPDTEPLASMYSARARYDEEDVTDEPTSPGDVNTLFGDDPSDASGAKPSKDPLNTVRKKNKKKRGNKYDEMREILQERSEVLFERTEKLQKEELNERRKQHAYQMALIREFVGTDEERWRYLKWQTEAALFKYIFLFFNEPLAI</sequence>